<evidence type="ECO:0000256" key="8">
    <source>
        <dbReference type="ARBA" id="ARBA00023186"/>
    </source>
</evidence>
<feature type="transmembrane region" description="Helical" evidence="10">
    <location>
        <begin position="29"/>
        <end position="50"/>
    </location>
</feature>
<dbReference type="PANTHER" id="PTHR12428">
    <property type="entry name" value="OXA1"/>
    <property type="match status" value="1"/>
</dbReference>
<feature type="transmembrane region" description="Helical" evidence="10">
    <location>
        <begin position="584"/>
        <end position="607"/>
    </location>
</feature>
<dbReference type="Proteomes" id="UP000033750">
    <property type="component" value="Unassembled WGS sequence"/>
</dbReference>
<evidence type="ECO:0000256" key="4">
    <source>
        <dbReference type="ARBA" id="ARBA00022692"/>
    </source>
</evidence>
<keyword evidence="8" id="KW-0143">Chaperone</keyword>
<dbReference type="Pfam" id="PF02096">
    <property type="entry name" value="60KD_IMP"/>
    <property type="match status" value="1"/>
</dbReference>
<keyword evidence="3" id="KW-1003">Cell membrane</keyword>
<comment type="similarity">
    <text evidence="9">Belongs to the OXA1/ALB3/YidC family.</text>
</comment>
<dbReference type="GO" id="GO:0005886">
    <property type="term" value="C:plasma membrane"/>
    <property type="evidence" value="ECO:0007669"/>
    <property type="project" value="UniProtKB-SubCell"/>
</dbReference>
<evidence type="ECO:0000256" key="7">
    <source>
        <dbReference type="ARBA" id="ARBA00023136"/>
    </source>
</evidence>
<evidence type="ECO:0000313" key="12">
    <source>
        <dbReference type="EMBL" id="KKB26703.1"/>
    </source>
</evidence>
<dbReference type="PATRIC" id="fig|1264554.4.peg.116"/>
<dbReference type="STRING" id="29561.MM26B8_04890"/>
<feature type="domain" description="Membrane insertase YidC/Oxa/ALB C-terminal" evidence="11">
    <location>
        <begin position="464"/>
        <end position="668"/>
    </location>
</feature>
<feature type="transmembrane region" description="Helical" evidence="10">
    <location>
        <begin position="651"/>
        <end position="670"/>
    </location>
</feature>
<keyword evidence="6 10" id="KW-1133">Transmembrane helix</keyword>
<dbReference type="GO" id="GO:0015031">
    <property type="term" value="P:protein transport"/>
    <property type="evidence" value="ECO:0007669"/>
    <property type="project" value="UniProtKB-KW"/>
</dbReference>
<dbReference type="NCBIfam" id="TIGR03592">
    <property type="entry name" value="yidC_oxa1_cterm"/>
    <property type="match status" value="1"/>
</dbReference>
<evidence type="ECO:0000256" key="9">
    <source>
        <dbReference type="RuleBase" id="RU003945"/>
    </source>
</evidence>
<protein>
    <submittedName>
        <fullName evidence="12">Putative preprotein translocase component</fullName>
    </submittedName>
</protein>
<feature type="transmembrane region" description="Helical" evidence="10">
    <location>
        <begin position="536"/>
        <end position="554"/>
    </location>
</feature>
<feature type="transmembrane region" description="Helical" evidence="10">
    <location>
        <begin position="462"/>
        <end position="482"/>
    </location>
</feature>
<evidence type="ECO:0000256" key="6">
    <source>
        <dbReference type="ARBA" id="ARBA00022989"/>
    </source>
</evidence>
<dbReference type="InterPro" id="IPR028055">
    <property type="entry name" value="YidC/Oxa/ALB_C"/>
</dbReference>
<evidence type="ECO:0000256" key="3">
    <source>
        <dbReference type="ARBA" id="ARBA00022475"/>
    </source>
</evidence>
<reference evidence="12 13" key="1">
    <citation type="submission" date="2015-03" db="EMBL/GenBank/DDBJ databases">
        <title>Genome sequence of Mycoplasma meleagridis strain ATCC 25294.</title>
        <authorList>
            <person name="Yacoub E."/>
            <person name="Blanchard A."/>
            <person name="Sirand-Pugnet P."/>
            <person name="Mardassi B.B.A."/>
        </authorList>
    </citation>
    <scope>NUCLEOTIDE SEQUENCE [LARGE SCALE GENOMIC DNA]</scope>
    <source>
        <strain evidence="12 13">ATCC 25294</strain>
    </source>
</reference>
<dbReference type="OrthoDB" id="394558at2"/>
<keyword evidence="5" id="KW-0653">Protein transport</keyword>
<dbReference type="GO" id="GO:0051205">
    <property type="term" value="P:protein insertion into membrane"/>
    <property type="evidence" value="ECO:0007669"/>
    <property type="project" value="TreeGrafter"/>
</dbReference>
<dbReference type="InterPro" id="IPR047196">
    <property type="entry name" value="YidC_ALB_C"/>
</dbReference>
<dbReference type="EMBL" id="JZXN01000017">
    <property type="protein sequence ID" value="KKB26703.1"/>
    <property type="molecule type" value="Genomic_DNA"/>
</dbReference>
<evidence type="ECO:0000256" key="1">
    <source>
        <dbReference type="ARBA" id="ARBA00004651"/>
    </source>
</evidence>
<evidence type="ECO:0000313" key="13">
    <source>
        <dbReference type="Proteomes" id="UP000033750"/>
    </source>
</evidence>
<keyword evidence="13" id="KW-1185">Reference proteome</keyword>
<sequence length="686" mass="79372">MEKNRSKNFDYFNSNNAQNNQKKTTWKKVWFWIRAVLYTFIFGLTLTGCVQSIVVKSSTYTGAGTEFYLDKKDIAPSVATFEPATKPNNDKYLLDNEYYEIKHNPETNYLLSKYNDLSTLNAIQDQTFKNGGEYGKYDSYSSGIQIKNKDNTYASNHPIFMGENENRYLFKAASTTSYNSVFKTLSTIKFLNPAFNLRDFFTLNADNKTYTLKTNDIKPFIKEGYKYNTNEKQFSNNPSDKYNVVTASLLEVENNFDGNKPNLKFNRDVLELLYRQTFLTDNNYYKRIIDGLNGIQVPNNNGSSEYINIENIQGTSQKYQALLQAIVEHKNSISLTDEQFNAISKFNETILNYLKNVNFLTVENNYRIQALDTNNQPAYKTSEKKPGEEIYYEYANPLTYKAGNYSNDLDQMAYQNTIPQKPITSWAESWTLGPFFSLFAYPIALITAGIRNPLPDAHGWTTILALIIAVIITRLIALAFTWKATITQSRQEDLKQKKAKIDAKYADFKGNKQMKARQQQEIQQLYKKHGINPMDILVSTLIALPIFIAMWRVIQSVPSLKSTRWLGMDFSATSWRKLIYDGEWQYLGLLIIALATQLMSQILPRLLNRKKLKQRLSIEEEKALKKSNKTQNIMLVVFAILTVVFTAGVQIYWIFTSIWSIIQTLIIHYVKKSDFYRRRYLSKVKI</sequence>
<evidence type="ECO:0000256" key="10">
    <source>
        <dbReference type="SAM" id="Phobius"/>
    </source>
</evidence>
<keyword evidence="4 9" id="KW-0812">Transmembrane</keyword>
<accession>A0A0F5H0H5</accession>
<dbReference type="CDD" id="cd20070">
    <property type="entry name" value="5TM_YidC_Alb3"/>
    <property type="match status" value="1"/>
</dbReference>
<comment type="subcellular location">
    <subcellularLocation>
        <location evidence="1">Cell membrane</location>
        <topology evidence="1">Multi-pass membrane protein</topology>
    </subcellularLocation>
    <subcellularLocation>
        <location evidence="9">Membrane</location>
        <topology evidence="9">Multi-pass membrane protein</topology>
    </subcellularLocation>
</comment>
<dbReference type="PANTHER" id="PTHR12428:SF65">
    <property type="entry name" value="CYTOCHROME C OXIDASE ASSEMBLY PROTEIN COX18, MITOCHONDRIAL"/>
    <property type="match status" value="1"/>
</dbReference>
<keyword evidence="7 10" id="KW-0472">Membrane</keyword>
<evidence type="ECO:0000259" key="11">
    <source>
        <dbReference type="Pfam" id="PF02096"/>
    </source>
</evidence>
<feature type="transmembrane region" description="Helical" evidence="10">
    <location>
        <begin position="628"/>
        <end position="645"/>
    </location>
</feature>
<evidence type="ECO:0000256" key="5">
    <source>
        <dbReference type="ARBA" id="ARBA00022927"/>
    </source>
</evidence>
<dbReference type="RefSeq" id="WP_052717035.1">
    <property type="nucleotide sequence ID" value="NZ_JZXN01000017.1"/>
</dbReference>
<dbReference type="GO" id="GO:0032977">
    <property type="term" value="F:membrane insertase activity"/>
    <property type="evidence" value="ECO:0007669"/>
    <property type="project" value="InterPro"/>
</dbReference>
<name>A0A0F5H0H5_9BACT</name>
<gene>
    <name evidence="12" type="ORF">MMELEA_00850</name>
</gene>
<keyword evidence="2" id="KW-0813">Transport</keyword>
<proteinExistence type="inferred from homology"/>
<organism evidence="12 13">
    <name type="scientific">Mycoplasmopsis meleagridis ATCC 25294</name>
    <dbReference type="NCBI Taxonomy" id="1264554"/>
    <lineage>
        <taxon>Bacteria</taxon>
        <taxon>Bacillati</taxon>
        <taxon>Mycoplasmatota</taxon>
        <taxon>Mycoplasmoidales</taxon>
        <taxon>Metamycoplasmataceae</taxon>
        <taxon>Mycoplasmopsis</taxon>
    </lineage>
</organism>
<comment type="caution">
    <text evidence="12">The sequence shown here is derived from an EMBL/GenBank/DDBJ whole genome shotgun (WGS) entry which is preliminary data.</text>
</comment>
<evidence type="ECO:0000256" key="2">
    <source>
        <dbReference type="ARBA" id="ARBA00022448"/>
    </source>
</evidence>
<dbReference type="NCBIfam" id="NF002567">
    <property type="entry name" value="PRK02201.1-2"/>
    <property type="match status" value="1"/>
</dbReference>
<dbReference type="AlphaFoldDB" id="A0A0F5H0H5"/>
<dbReference type="InterPro" id="IPR001708">
    <property type="entry name" value="YidC/ALB3/OXA1/COX18"/>
</dbReference>